<reference evidence="1 2" key="1">
    <citation type="submission" date="2011-11" db="EMBL/GenBank/DDBJ databases">
        <authorList>
            <person name="Weinstock G."/>
            <person name="Sodergren E."/>
            <person name="Clifton S."/>
            <person name="Fulton L."/>
            <person name="Fulton B."/>
            <person name="Courtney L."/>
            <person name="Fronick C."/>
            <person name="Harrison M."/>
            <person name="Strong C."/>
            <person name="Farmer C."/>
            <person name="Delahaunty K."/>
            <person name="Markovic C."/>
            <person name="Hall O."/>
            <person name="Minx P."/>
            <person name="Tomlinson C."/>
            <person name="Mitreva M."/>
            <person name="Hou S."/>
            <person name="Chen J."/>
            <person name="Wollam A."/>
            <person name="Pepin K.H."/>
            <person name="Johnson M."/>
            <person name="Bhonagiri V."/>
            <person name="Zhang X."/>
            <person name="Suruliraj S."/>
            <person name="Warren W."/>
            <person name="Chinwalla A."/>
            <person name="Mardis E.R."/>
            <person name="Wilson R.K."/>
        </authorList>
    </citation>
    <scope>NUCLEOTIDE SEQUENCE [LARGE SCALE GENOMIC DNA]</scope>
    <source>
        <strain evidence="1 2">YIT 11816</strain>
    </source>
</reference>
<dbReference type="HOGENOM" id="CLU_3277675_0_0_4"/>
<organism evidence="1 2">
    <name type="scientific">Sutterella parvirubra YIT 11816</name>
    <dbReference type="NCBI Taxonomy" id="762967"/>
    <lineage>
        <taxon>Bacteria</taxon>
        <taxon>Pseudomonadati</taxon>
        <taxon>Pseudomonadota</taxon>
        <taxon>Betaproteobacteria</taxon>
        <taxon>Burkholderiales</taxon>
        <taxon>Sutterellaceae</taxon>
        <taxon>Sutterella</taxon>
    </lineage>
</organism>
<name>H3KCT4_9BURK</name>
<gene>
    <name evidence="1" type="ORF">HMPREF9440_00538</name>
</gene>
<dbReference type="AlphaFoldDB" id="H3KCT4"/>
<accession>H3KCT4</accession>
<dbReference type="Proteomes" id="UP000004956">
    <property type="component" value="Unassembled WGS sequence"/>
</dbReference>
<proteinExistence type="predicted"/>
<dbReference type="STRING" id="762967.HMPREF9440_00538"/>
<comment type="caution">
    <text evidence="1">The sequence shown here is derived from an EMBL/GenBank/DDBJ whole genome shotgun (WGS) entry which is preliminary data.</text>
</comment>
<dbReference type="EMBL" id="AFBQ01000063">
    <property type="protein sequence ID" value="EHY32077.1"/>
    <property type="molecule type" value="Genomic_DNA"/>
</dbReference>
<protein>
    <submittedName>
        <fullName evidence="1">Uncharacterized protein</fullName>
    </submittedName>
</protein>
<keyword evidence="2" id="KW-1185">Reference proteome</keyword>
<evidence type="ECO:0000313" key="1">
    <source>
        <dbReference type="EMBL" id="EHY32077.1"/>
    </source>
</evidence>
<evidence type="ECO:0000313" key="2">
    <source>
        <dbReference type="Proteomes" id="UP000004956"/>
    </source>
</evidence>
<sequence>MRSNHPDIKDTPSVRDELLRKVKFSHRSSAMIENFKSNRTC</sequence>